<accession>A0A8J2YU83</accession>
<gene>
    <name evidence="2" type="primary">hisZ</name>
    <name evidence="2" type="ORF">GCM10011611_23460</name>
</gene>
<dbReference type="GO" id="GO:0005737">
    <property type="term" value="C:cytoplasm"/>
    <property type="evidence" value="ECO:0007669"/>
    <property type="project" value="InterPro"/>
</dbReference>
<evidence type="ECO:0000313" key="3">
    <source>
        <dbReference type="Proteomes" id="UP000646365"/>
    </source>
</evidence>
<dbReference type="Proteomes" id="UP000646365">
    <property type="component" value="Unassembled WGS sequence"/>
</dbReference>
<dbReference type="PANTHER" id="PTHR43707:SF1">
    <property type="entry name" value="HISTIDINE--TRNA LIGASE, MITOCHONDRIAL-RELATED"/>
    <property type="match status" value="1"/>
</dbReference>
<evidence type="ECO:0000259" key="1">
    <source>
        <dbReference type="Pfam" id="PF13393"/>
    </source>
</evidence>
<reference evidence="2" key="2">
    <citation type="submission" date="2020-09" db="EMBL/GenBank/DDBJ databases">
        <authorList>
            <person name="Sun Q."/>
            <person name="Zhou Y."/>
        </authorList>
    </citation>
    <scope>NUCLEOTIDE SEQUENCE</scope>
    <source>
        <strain evidence="2">CGMCC 1.15725</strain>
    </source>
</reference>
<protein>
    <submittedName>
        <fullName evidence="2">ATP phosphoribosyltransferase regulatory subunit</fullName>
    </submittedName>
</protein>
<dbReference type="InterPro" id="IPR041715">
    <property type="entry name" value="HisRS-like_core"/>
</dbReference>
<dbReference type="EMBL" id="BMJQ01000005">
    <property type="protein sequence ID" value="GGF17005.1"/>
    <property type="molecule type" value="Genomic_DNA"/>
</dbReference>
<keyword evidence="2" id="KW-0328">Glycosyltransferase</keyword>
<keyword evidence="3" id="KW-1185">Reference proteome</keyword>
<evidence type="ECO:0000313" key="2">
    <source>
        <dbReference type="EMBL" id="GGF17005.1"/>
    </source>
</evidence>
<dbReference type="InterPro" id="IPR004516">
    <property type="entry name" value="HisRS/HisZ"/>
</dbReference>
<feature type="domain" description="Class II Histidinyl-tRNA synthetase (HisRS)-like catalytic core" evidence="1">
    <location>
        <begin position="10"/>
        <end position="323"/>
    </location>
</feature>
<dbReference type="Gene3D" id="3.30.930.10">
    <property type="entry name" value="Bira Bifunctional Protein, Domain 2"/>
    <property type="match status" value="1"/>
</dbReference>
<keyword evidence="2" id="KW-0808">Transferase</keyword>
<sequence length="389" mass="41434">MLHPALLPHGLRDLLPPDAQIEADTVERLMAILGHYGYDRVKPPLVEFESSLLEGPGVAMTHETFRLMDPISHRMIAVRADMTLQIARIATTRLVKAPRPLRLSYAGQVLRVRGSQLRPERQVGQVGAELIGAAAPEADAEVIAVAVEALTAVGVPGLSVDLTLPVLVPVILEALGVESRAAERIRAALDHKDAAAIAEIGGQAAGILGSLMAAAGPADRTLAQIQAIQLPERAAAEVAALAEIVRLIRRAAPDLMLTIDPVENRGFEYHTGVSFTIFARNIRGELGRGGRYIAGGYPAETGYIKREAVEPQPSTGFTLYTDTVLRALVFGPQPPRVFLPHGTEHAVGVEFRADGWITVAGLEPVADTAAEARRLGCSHVLADGKPAEI</sequence>
<reference evidence="2" key="1">
    <citation type="journal article" date="2014" name="Int. J. Syst. Evol. Microbiol.">
        <title>Complete genome sequence of Corynebacterium casei LMG S-19264T (=DSM 44701T), isolated from a smear-ripened cheese.</title>
        <authorList>
            <consortium name="US DOE Joint Genome Institute (JGI-PGF)"/>
            <person name="Walter F."/>
            <person name="Albersmeier A."/>
            <person name="Kalinowski J."/>
            <person name="Ruckert C."/>
        </authorList>
    </citation>
    <scope>NUCLEOTIDE SEQUENCE</scope>
    <source>
        <strain evidence="2">CGMCC 1.15725</strain>
    </source>
</reference>
<comment type="caution">
    <text evidence="2">The sequence shown here is derived from an EMBL/GenBank/DDBJ whole genome shotgun (WGS) entry which is preliminary data.</text>
</comment>
<dbReference type="InterPro" id="IPR045864">
    <property type="entry name" value="aa-tRNA-synth_II/BPL/LPL"/>
</dbReference>
<dbReference type="PANTHER" id="PTHR43707">
    <property type="entry name" value="HISTIDYL-TRNA SYNTHETASE"/>
    <property type="match status" value="1"/>
</dbReference>
<dbReference type="GO" id="GO:0006427">
    <property type="term" value="P:histidyl-tRNA aminoacylation"/>
    <property type="evidence" value="ECO:0007669"/>
    <property type="project" value="TreeGrafter"/>
</dbReference>
<dbReference type="GO" id="GO:0016757">
    <property type="term" value="F:glycosyltransferase activity"/>
    <property type="evidence" value="ECO:0007669"/>
    <property type="project" value="UniProtKB-KW"/>
</dbReference>
<dbReference type="SUPFAM" id="SSF55681">
    <property type="entry name" value="Class II aaRS and biotin synthetases"/>
    <property type="match status" value="1"/>
</dbReference>
<name>A0A8J2YU83_9PROT</name>
<proteinExistence type="predicted"/>
<dbReference type="AlphaFoldDB" id="A0A8J2YU83"/>
<dbReference type="Pfam" id="PF13393">
    <property type="entry name" value="tRNA-synt_His"/>
    <property type="match status" value="1"/>
</dbReference>
<dbReference type="GO" id="GO:0004821">
    <property type="term" value="F:histidine-tRNA ligase activity"/>
    <property type="evidence" value="ECO:0007669"/>
    <property type="project" value="TreeGrafter"/>
</dbReference>
<organism evidence="2 3">
    <name type="scientific">Aliidongia dinghuensis</name>
    <dbReference type="NCBI Taxonomy" id="1867774"/>
    <lineage>
        <taxon>Bacteria</taxon>
        <taxon>Pseudomonadati</taxon>
        <taxon>Pseudomonadota</taxon>
        <taxon>Alphaproteobacteria</taxon>
        <taxon>Rhodospirillales</taxon>
        <taxon>Dongiaceae</taxon>
        <taxon>Aliidongia</taxon>
    </lineage>
</organism>